<dbReference type="PANTHER" id="PTHR36154">
    <property type="entry name" value="DNA-BINDING TRANSCRIPTIONAL ACTIVATOR ALPA"/>
    <property type="match status" value="1"/>
</dbReference>
<dbReference type="Pfam" id="PF05930">
    <property type="entry name" value="Phage_AlpA"/>
    <property type="match status" value="1"/>
</dbReference>
<dbReference type="Gene3D" id="1.10.238.160">
    <property type="match status" value="1"/>
</dbReference>
<dbReference type="PANTHER" id="PTHR36154:SF1">
    <property type="entry name" value="DNA-BINDING TRANSCRIPTIONAL ACTIVATOR ALPA"/>
    <property type="match status" value="1"/>
</dbReference>
<comment type="caution">
    <text evidence="1">The sequence shown here is derived from an EMBL/GenBank/DDBJ whole genome shotgun (WGS) entry which is preliminary data.</text>
</comment>
<dbReference type="InterPro" id="IPR010260">
    <property type="entry name" value="AlpA"/>
</dbReference>
<dbReference type="Proteomes" id="UP000613160">
    <property type="component" value="Unassembled WGS sequence"/>
</dbReference>
<evidence type="ECO:0000313" key="2">
    <source>
        <dbReference type="Proteomes" id="UP000613160"/>
    </source>
</evidence>
<dbReference type="EMBL" id="BMJJ01000022">
    <property type="protein sequence ID" value="GGD43025.1"/>
    <property type="molecule type" value="Genomic_DNA"/>
</dbReference>
<organism evidence="1 2">
    <name type="scientific">Aureimonas glaciei</name>
    <dbReference type="NCBI Taxonomy" id="1776957"/>
    <lineage>
        <taxon>Bacteria</taxon>
        <taxon>Pseudomonadati</taxon>
        <taxon>Pseudomonadota</taxon>
        <taxon>Alphaproteobacteria</taxon>
        <taxon>Hyphomicrobiales</taxon>
        <taxon>Aurantimonadaceae</taxon>
        <taxon>Aureimonas</taxon>
    </lineage>
</organism>
<dbReference type="InterPro" id="IPR052931">
    <property type="entry name" value="Prophage_regulatory_activator"/>
</dbReference>
<keyword evidence="2" id="KW-1185">Reference proteome</keyword>
<protein>
    <submittedName>
        <fullName evidence="1">Transcriptional regulator</fullName>
    </submittedName>
</protein>
<reference evidence="1" key="2">
    <citation type="submission" date="2020-09" db="EMBL/GenBank/DDBJ databases">
        <authorList>
            <person name="Sun Q."/>
            <person name="Zhou Y."/>
        </authorList>
    </citation>
    <scope>NUCLEOTIDE SEQUENCE</scope>
    <source>
        <strain evidence="1">CGMCC 1.15493</strain>
    </source>
</reference>
<dbReference type="AlphaFoldDB" id="A0A916YF52"/>
<evidence type="ECO:0000313" key="1">
    <source>
        <dbReference type="EMBL" id="GGD43025.1"/>
    </source>
</evidence>
<reference evidence="1" key="1">
    <citation type="journal article" date="2014" name="Int. J. Syst. Evol. Microbiol.">
        <title>Complete genome sequence of Corynebacterium casei LMG S-19264T (=DSM 44701T), isolated from a smear-ripened cheese.</title>
        <authorList>
            <consortium name="US DOE Joint Genome Institute (JGI-PGF)"/>
            <person name="Walter F."/>
            <person name="Albersmeier A."/>
            <person name="Kalinowski J."/>
            <person name="Ruckert C."/>
        </authorList>
    </citation>
    <scope>NUCLEOTIDE SEQUENCE</scope>
    <source>
        <strain evidence="1">CGMCC 1.15493</strain>
    </source>
</reference>
<name>A0A916YF52_9HYPH</name>
<gene>
    <name evidence="1" type="ORF">GCM10011335_52110</name>
</gene>
<accession>A0A916YF52</accession>
<proteinExistence type="predicted"/>
<sequence length="63" mass="7361">MAGDSLVPIKIVREKTGLGVTSIYEMMAQGRFPKQIPLTPRCVRWSQREIDEWIDERKAERRS</sequence>